<protein>
    <submittedName>
        <fullName evidence="6">Serine/threonine-protein kinase</fullName>
        <ecNumber evidence="6">2.7.11.1</ecNumber>
    </submittedName>
</protein>
<dbReference type="PROSITE" id="PS50011">
    <property type="entry name" value="PROTEIN_KINASE_DOM"/>
    <property type="match status" value="1"/>
</dbReference>
<dbReference type="Gene3D" id="1.10.510.10">
    <property type="entry name" value="Transferase(Phosphotransferase) domain 1"/>
    <property type="match status" value="1"/>
</dbReference>
<proteinExistence type="predicted"/>
<keyword evidence="7" id="KW-1185">Reference proteome</keyword>
<organism evidence="6 7">
    <name type="scientific">Ideonella margarita</name>
    <dbReference type="NCBI Taxonomy" id="2984191"/>
    <lineage>
        <taxon>Bacteria</taxon>
        <taxon>Pseudomonadati</taxon>
        <taxon>Pseudomonadota</taxon>
        <taxon>Betaproteobacteria</taxon>
        <taxon>Burkholderiales</taxon>
        <taxon>Sphaerotilaceae</taxon>
        <taxon>Ideonella</taxon>
    </lineage>
</organism>
<dbReference type="GO" id="GO:0004674">
    <property type="term" value="F:protein serine/threonine kinase activity"/>
    <property type="evidence" value="ECO:0007669"/>
    <property type="project" value="UniProtKB-EC"/>
</dbReference>
<evidence type="ECO:0000256" key="1">
    <source>
        <dbReference type="ARBA" id="ARBA00022679"/>
    </source>
</evidence>
<evidence type="ECO:0000256" key="2">
    <source>
        <dbReference type="ARBA" id="ARBA00022741"/>
    </source>
</evidence>
<dbReference type="CDD" id="cd14014">
    <property type="entry name" value="STKc_PknB_like"/>
    <property type="match status" value="1"/>
</dbReference>
<dbReference type="InterPro" id="IPR011009">
    <property type="entry name" value="Kinase-like_dom_sf"/>
</dbReference>
<keyword evidence="4" id="KW-0067">ATP-binding</keyword>
<keyword evidence="3 6" id="KW-0418">Kinase</keyword>
<dbReference type="PANTHER" id="PTHR43289">
    <property type="entry name" value="MITOGEN-ACTIVATED PROTEIN KINASE KINASE KINASE 20-RELATED"/>
    <property type="match status" value="1"/>
</dbReference>
<feature type="domain" description="Protein kinase" evidence="5">
    <location>
        <begin position="46"/>
        <end position="306"/>
    </location>
</feature>
<evidence type="ECO:0000313" key="7">
    <source>
        <dbReference type="Proteomes" id="UP001379945"/>
    </source>
</evidence>
<evidence type="ECO:0000256" key="4">
    <source>
        <dbReference type="ARBA" id="ARBA00022840"/>
    </source>
</evidence>
<dbReference type="PANTHER" id="PTHR43289:SF34">
    <property type="entry name" value="SERINE_THREONINE-PROTEIN KINASE YBDM-RELATED"/>
    <property type="match status" value="1"/>
</dbReference>
<dbReference type="InterPro" id="IPR008271">
    <property type="entry name" value="Ser/Thr_kinase_AS"/>
</dbReference>
<evidence type="ECO:0000313" key="6">
    <source>
        <dbReference type="EMBL" id="MEK8046842.1"/>
    </source>
</evidence>
<gene>
    <name evidence="6" type="ORF">AACH00_10815</name>
</gene>
<dbReference type="InterPro" id="IPR000719">
    <property type="entry name" value="Prot_kinase_dom"/>
</dbReference>
<accession>A0ABU9C4M1</accession>
<sequence>MAATGSGFWQQALRWPKRQPARVAPDAAQPPAPRFSMVAGRKIGNFALVRTVATSAMGELHLASDHATGLPVALKTVRFQGSDLTRERFLRESEAAARLNHPDIVRTYAAGIDDAGDSLLGWIAMEWVSGTDLTAHITKATRLPDDLVLAIMARAADALVHAHAQGVVHRDLKPANLMFNQATDTVKITDFGCAHLTDGQRSRSGLIVGTPAYMAPEQLSGGAIDGRCDLYALGVVLHQLLTGDLPFPHGSMGELLSAIATAPPPPLGRLRPDLPPLLGDVLQRTMAKRPDDRHVDGAQLARELRLLIPACQSARRDEPARTLHNARSS</sequence>
<dbReference type="Gene3D" id="3.30.200.20">
    <property type="entry name" value="Phosphorylase Kinase, domain 1"/>
    <property type="match status" value="1"/>
</dbReference>
<keyword evidence="1 6" id="KW-0808">Transferase</keyword>
<dbReference type="PROSITE" id="PS00108">
    <property type="entry name" value="PROTEIN_KINASE_ST"/>
    <property type="match status" value="1"/>
</dbReference>
<comment type="caution">
    <text evidence="6">The sequence shown here is derived from an EMBL/GenBank/DDBJ whole genome shotgun (WGS) entry which is preliminary data.</text>
</comment>
<reference evidence="6 7" key="1">
    <citation type="submission" date="2024-04" db="EMBL/GenBank/DDBJ databases">
        <title>Novel species of the genus Ideonella isolated from streams.</title>
        <authorList>
            <person name="Lu H."/>
        </authorList>
    </citation>
    <scope>NUCLEOTIDE SEQUENCE [LARGE SCALE GENOMIC DNA]</scope>
    <source>
        <strain evidence="6 7">LYT19W</strain>
    </source>
</reference>
<dbReference type="Pfam" id="PF00069">
    <property type="entry name" value="Pkinase"/>
    <property type="match status" value="1"/>
</dbReference>
<keyword evidence="2" id="KW-0547">Nucleotide-binding</keyword>
<dbReference type="EC" id="2.7.11.1" evidence="6"/>
<name>A0ABU9C4M1_9BURK</name>
<dbReference type="SMART" id="SM00220">
    <property type="entry name" value="S_TKc"/>
    <property type="match status" value="1"/>
</dbReference>
<dbReference type="SUPFAM" id="SSF56112">
    <property type="entry name" value="Protein kinase-like (PK-like)"/>
    <property type="match status" value="1"/>
</dbReference>
<dbReference type="Proteomes" id="UP001379945">
    <property type="component" value="Unassembled WGS sequence"/>
</dbReference>
<evidence type="ECO:0000259" key="5">
    <source>
        <dbReference type="PROSITE" id="PS50011"/>
    </source>
</evidence>
<dbReference type="RefSeq" id="WP_341399138.1">
    <property type="nucleotide sequence ID" value="NZ_JBBUTI010000006.1"/>
</dbReference>
<evidence type="ECO:0000256" key="3">
    <source>
        <dbReference type="ARBA" id="ARBA00022777"/>
    </source>
</evidence>
<dbReference type="EMBL" id="JBBUTI010000006">
    <property type="protein sequence ID" value="MEK8046842.1"/>
    <property type="molecule type" value="Genomic_DNA"/>
</dbReference>